<gene>
    <name evidence="1" type="ORF">GLOINDRAFT_5925</name>
</gene>
<dbReference type="AlphaFoldDB" id="U9T4J3"/>
<organism evidence="1">
    <name type="scientific">Rhizophagus irregularis (strain DAOM 181602 / DAOM 197198 / MUCL 43194)</name>
    <name type="common">Arbuscular mycorrhizal fungus</name>
    <name type="synonym">Glomus intraradices</name>
    <dbReference type="NCBI Taxonomy" id="747089"/>
    <lineage>
        <taxon>Eukaryota</taxon>
        <taxon>Fungi</taxon>
        <taxon>Fungi incertae sedis</taxon>
        <taxon>Mucoromycota</taxon>
        <taxon>Glomeromycotina</taxon>
        <taxon>Glomeromycetes</taxon>
        <taxon>Glomerales</taxon>
        <taxon>Glomeraceae</taxon>
        <taxon>Rhizophagus</taxon>
    </lineage>
</organism>
<name>U9T4J3_RHIID</name>
<dbReference type="HOGENOM" id="CLU_3125779_0_0_1"/>
<protein>
    <submittedName>
        <fullName evidence="1">Uncharacterized protein</fullName>
    </submittedName>
</protein>
<dbReference type="EMBL" id="KI295273">
    <property type="protein sequence ID" value="ESA03040.1"/>
    <property type="molecule type" value="Genomic_DNA"/>
</dbReference>
<reference evidence="1" key="1">
    <citation type="submission" date="2013-07" db="EMBL/GenBank/DDBJ databases">
        <title>The genome of an arbuscular mycorrhizal fungus provides insights into the evolution of the oldest plant symbiosis.</title>
        <authorList>
            <consortium name="DOE Joint Genome Institute"/>
            <person name="Tisserant E."/>
            <person name="Malbreil M."/>
            <person name="Kuo A."/>
            <person name="Kohler A."/>
            <person name="Symeonidi A."/>
            <person name="Balestrini R."/>
            <person name="Charron P."/>
            <person name="Duensing N."/>
            <person name="Frei-dit-Frey N."/>
            <person name="Gianinazzi-Pearson V."/>
            <person name="Gilbert B."/>
            <person name="Handa Y."/>
            <person name="Hijri M."/>
            <person name="Kaul R."/>
            <person name="Kawaguchi M."/>
            <person name="Krajinski F."/>
            <person name="Lammers P."/>
            <person name="Lapierre D."/>
            <person name="Masclaux F.G."/>
            <person name="Murat C."/>
            <person name="Morin E."/>
            <person name="Ndikumana S."/>
            <person name="Pagni M."/>
            <person name="Petitpierre D."/>
            <person name="Requena N."/>
            <person name="Rosikiewicz P."/>
            <person name="Riley R."/>
            <person name="Saito K."/>
            <person name="San Clemente H."/>
            <person name="Shapiro H."/>
            <person name="van Tuinen D."/>
            <person name="Becard G."/>
            <person name="Bonfante P."/>
            <person name="Paszkowski U."/>
            <person name="Shachar-Hill Y."/>
            <person name="Young J.P."/>
            <person name="Sanders I.R."/>
            <person name="Henrissat B."/>
            <person name="Rensing S.A."/>
            <person name="Grigoriev I.V."/>
            <person name="Corradi N."/>
            <person name="Roux C."/>
            <person name="Martin F."/>
        </authorList>
    </citation>
    <scope>NUCLEOTIDE SEQUENCE</scope>
    <source>
        <strain evidence="1">DAOM 197198</strain>
    </source>
</reference>
<sequence>MPIWYPVPSPLDFLVGFLDVGRHLDRSRLGHKTGLYGRVGVRQLKHETGL</sequence>
<evidence type="ECO:0000313" key="1">
    <source>
        <dbReference type="EMBL" id="ESA03040.1"/>
    </source>
</evidence>
<proteinExistence type="predicted"/>
<accession>U9T4J3</accession>